<dbReference type="Pfam" id="PF04773">
    <property type="entry name" value="FecR"/>
    <property type="match status" value="1"/>
</dbReference>
<feature type="compositionally biased region" description="Low complexity" evidence="1">
    <location>
        <begin position="446"/>
        <end position="479"/>
    </location>
</feature>
<comment type="caution">
    <text evidence="3">The sequence shown here is derived from an EMBL/GenBank/DDBJ whole genome shotgun (WGS) entry which is preliminary data.</text>
</comment>
<accession>A0ABW1EI83</accession>
<dbReference type="RefSeq" id="WP_263341100.1">
    <property type="nucleotide sequence ID" value="NZ_JAGSYH010000006.1"/>
</dbReference>
<dbReference type="PANTHER" id="PTHR38731">
    <property type="entry name" value="LIPL45-RELATED LIPOPROTEIN-RELATED"/>
    <property type="match status" value="1"/>
</dbReference>
<organism evidence="3 4">
    <name type="scientific">Acidicapsa dinghuensis</name>
    <dbReference type="NCBI Taxonomy" id="2218256"/>
    <lineage>
        <taxon>Bacteria</taxon>
        <taxon>Pseudomonadati</taxon>
        <taxon>Acidobacteriota</taxon>
        <taxon>Terriglobia</taxon>
        <taxon>Terriglobales</taxon>
        <taxon>Acidobacteriaceae</taxon>
        <taxon>Acidicapsa</taxon>
    </lineage>
</organism>
<dbReference type="Gene3D" id="2.60.120.1440">
    <property type="match status" value="1"/>
</dbReference>
<sequence length="502" mass="52192">MSLAGSLSDDAPSKPQVNPDARAVRLSSVDGKVRVVQDGQVVADPAYANMPIFEGSQISTADDGNAEIQFEDGSVVRLSPNSSITLPVLQKQGSGTRSEITVNGGLCYFELQPSNDTNGILVRLGPASFSPSSFSVIRVTLDQPPGNIAVFSGNVHVEQGNAVQVEVHGGESLALNASDPSNYKLDETIASDSWDSWNADRDQALNAQASEKTAASSKYGNSAAGFSDLDANGNWYDVPGQGYVWSPYDAQATGSAWDPYGYGNWVNYPGYGYLFVSGYDWGYAPFACGAWNFYDGLGWGWYPGAACNPWWGNYGYGPYGGWGYNVGRPPHGYLPPRRPGRGPGTPHPVGGGMHPVVAGRSNVIHVDHRPAGDGELSLNGGTHPVTIDGHTIEPMHPIVPRQAYSSTAAGFANRPEGPGGMHPGTTYGYGAGGSNTFRPSAPGYVPRAPSYAPPRSSSFSPSSGSHFSAPAPAPHFSAPSGGGMSGGGGGGHPSGGGGGSHH</sequence>
<protein>
    <submittedName>
        <fullName evidence="3">DUF6600 domain-containing protein</fullName>
    </submittedName>
</protein>
<evidence type="ECO:0000313" key="4">
    <source>
        <dbReference type="Proteomes" id="UP001596091"/>
    </source>
</evidence>
<evidence type="ECO:0000259" key="2">
    <source>
        <dbReference type="Pfam" id="PF04773"/>
    </source>
</evidence>
<feature type="compositionally biased region" description="Gly residues" evidence="1">
    <location>
        <begin position="480"/>
        <end position="502"/>
    </location>
</feature>
<feature type="region of interest" description="Disordered" evidence="1">
    <location>
        <begin position="440"/>
        <end position="502"/>
    </location>
</feature>
<dbReference type="Pfam" id="PF20245">
    <property type="entry name" value="DUF6600"/>
    <property type="match status" value="1"/>
</dbReference>
<feature type="domain" description="FecR protein" evidence="2">
    <location>
        <begin position="57"/>
        <end position="155"/>
    </location>
</feature>
<dbReference type="InterPro" id="IPR006860">
    <property type="entry name" value="FecR"/>
</dbReference>
<dbReference type="Proteomes" id="UP001596091">
    <property type="component" value="Unassembled WGS sequence"/>
</dbReference>
<keyword evidence="4" id="KW-1185">Reference proteome</keyword>
<dbReference type="InterPro" id="IPR046535">
    <property type="entry name" value="DUF6600"/>
</dbReference>
<evidence type="ECO:0000256" key="1">
    <source>
        <dbReference type="SAM" id="MobiDB-lite"/>
    </source>
</evidence>
<gene>
    <name evidence="3" type="ORF">ACFPT7_17005</name>
</gene>
<evidence type="ECO:0000313" key="3">
    <source>
        <dbReference type="EMBL" id="MFC5864007.1"/>
    </source>
</evidence>
<dbReference type="EMBL" id="JBHSPH010000008">
    <property type="protein sequence ID" value="MFC5864007.1"/>
    <property type="molecule type" value="Genomic_DNA"/>
</dbReference>
<dbReference type="PANTHER" id="PTHR38731:SF3">
    <property type="entry name" value="BLL6125 PROTEIN"/>
    <property type="match status" value="1"/>
</dbReference>
<name>A0ABW1EI83_9BACT</name>
<feature type="region of interest" description="Disordered" evidence="1">
    <location>
        <begin position="1"/>
        <end position="21"/>
    </location>
</feature>
<proteinExistence type="predicted"/>
<reference evidence="4" key="1">
    <citation type="journal article" date="2019" name="Int. J. Syst. Evol. Microbiol.">
        <title>The Global Catalogue of Microorganisms (GCM) 10K type strain sequencing project: providing services to taxonomists for standard genome sequencing and annotation.</title>
        <authorList>
            <consortium name="The Broad Institute Genomics Platform"/>
            <consortium name="The Broad Institute Genome Sequencing Center for Infectious Disease"/>
            <person name="Wu L."/>
            <person name="Ma J."/>
        </authorList>
    </citation>
    <scope>NUCLEOTIDE SEQUENCE [LARGE SCALE GENOMIC DNA]</scope>
    <source>
        <strain evidence="4">JCM 4087</strain>
    </source>
</reference>